<dbReference type="Pfam" id="PF00528">
    <property type="entry name" value="BPD_transp_1"/>
    <property type="match status" value="1"/>
</dbReference>
<feature type="transmembrane region" description="Helical" evidence="7">
    <location>
        <begin position="76"/>
        <end position="102"/>
    </location>
</feature>
<keyword evidence="6 7" id="KW-0472">Membrane</keyword>
<feature type="domain" description="ABC transmembrane type-1" evidence="8">
    <location>
        <begin position="77"/>
        <end position="270"/>
    </location>
</feature>
<evidence type="ECO:0000256" key="1">
    <source>
        <dbReference type="ARBA" id="ARBA00004651"/>
    </source>
</evidence>
<evidence type="ECO:0000259" key="8">
    <source>
        <dbReference type="PROSITE" id="PS50928"/>
    </source>
</evidence>
<dbReference type="PANTHER" id="PTHR43744:SF8">
    <property type="entry name" value="SN-GLYCEROL-3-PHOSPHATE TRANSPORT SYSTEM PERMEASE PROTEIN UGPE"/>
    <property type="match status" value="1"/>
</dbReference>
<comment type="subcellular location">
    <subcellularLocation>
        <location evidence="1 7">Cell membrane</location>
        <topology evidence="1 7">Multi-pass membrane protein</topology>
    </subcellularLocation>
</comment>
<evidence type="ECO:0000256" key="4">
    <source>
        <dbReference type="ARBA" id="ARBA00022692"/>
    </source>
</evidence>
<dbReference type="SUPFAM" id="SSF161098">
    <property type="entry name" value="MetI-like"/>
    <property type="match status" value="1"/>
</dbReference>
<evidence type="ECO:0000256" key="7">
    <source>
        <dbReference type="RuleBase" id="RU363032"/>
    </source>
</evidence>
<keyword evidence="5 7" id="KW-1133">Transmembrane helix</keyword>
<dbReference type="Gene3D" id="1.10.3720.10">
    <property type="entry name" value="MetI-like"/>
    <property type="match status" value="1"/>
</dbReference>
<evidence type="ECO:0000256" key="6">
    <source>
        <dbReference type="ARBA" id="ARBA00023136"/>
    </source>
</evidence>
<gene>
    <name evidence="9" type="ORF">J2Z69_001209</name>
</gene>
<proteinExistence type="inferred from homology"/>
<accession>A0ABS4JER1</accession>
<evidence type="ECO:0000313" key="9">
    <source>
        <dbReference type="EMBL" id="MBP2000190.1"/>
    </source>
</evidence>
<feature type="transmembrane region" description="Helical" evidence="7">
    <location>
        <begin position="12"/>
        <end position="33"/>
    </location>
</feature>
<name>A0ABS4JER1_9BACL</name>
<dbReference type="CDD" id="cd06261">
    <property type="entry name" value="TM_PBP2"/>
    <property type="match status" value="1"/>
</dbReference>
<keyword evidence="2 7" id="KW-0813">Transport</keyword>
<evidence type="ECO:0000313" key="10">
    <source>
        <dbReference type="Proteomes" id="UP001519288"/>
    </source>
</evidence>
<keyword evidence="4 7" id="KW-0812">Transmembrane</keyword>
<sequence length="284" mass="32239">MYPSQPRFSRHILKALSLILLVVWSVAVLYPLIWTGLGALKDNSQFMLGKPWAFPRSPWLWSNFSNVWNQYHFGQYFINSIVVTAISSLLAILLSATTAYVLARFPFRGSQILYYFYLSAMMIPMILGLIPLFFLLNDLNLINKLSGLIIVYTAWALPFSIFVMVSFFKTLPKELEEAAYIDGAGYYRTFFDVMLPLARSGLISIGIMNALNTWNEYIMGMVFVNDPVKYTIPVGIAVMQAEMQYRTEWGPLFAGLLMSMLPVIIVYMLFQRHIVAGVTAGAVK</sequence>
<feature type="transmembrane region" description="Helical" evidence="7">
    <location>
        <begin position="249"/>
        <end position="270"/>
    </location>
</feature>
<keyword evidence="3" id="KW-1003">Cell membrane</keyword>
<dbReference type="InterPro" id="IPR000515">
    <property type="entry name" value="MetI-like"/>
</dbReference>
<dbReference type="EMBL" id="JAGGLD010000001">
    <property type="protein sequence ID" value="MBP2000190.1"/>
    <property type="molecule type" value="Genomic_DNA"/>
</dbReference>
<feature type="transmembrane region" description="Helical" evidence="7">
    <location>
        <begin position="114"/>
        <end position="136"/>
    </location>
</feature>
<dbReference type="Proteomes" id="UP001519288">
    <property type="component" value="Unassembled WGS sequence"/>
</dbReference>
<keyword evidence="10" id="KW-1185">Reference proteome</keyword>
<dbReference type="PROSITE" id="PS50928">
    <property type="entry name" value="ABC_TM1"/>
    <property type="match status" value="1"/>
</dbReference>
<dbReference type="PANTHER" id="PTHR43744">
    <property type="entry name" value="ABC TRANSPORTER PERMEASE PROTEIN MG189-RELATED-RELATED"/>
    <property type="match status" value="1"/>
</dbReference>
<evidence type="ECO:0000256" key="3">
    <source>
        <dbReference type="ARBA" id="ARBA00022475"/>
    </source>
</evidence>
<comment type="similarity">
    <text evidence="7">Belongs to the binding-protein-dependent transport system permease family.</text>
</comment>
<evidence type="ECO:0000256" key="5">
    <source>
        <dbReference type="ARBA" id="ARBA00022989"/>
    </source>
</evidence>
<organism evidence="9 10">
    <name type="scientific">Paenibacillus shirakamiensis</name>
    <dbReference type="NCBI Taxonomy" id="1265935"/>
    <lineage>
        <taxon>Bacteria</taxon>
        <taxon>Bacillati</taxon>
        <taxon>Bacillota</taxon>
        <taxon>Bacilli</taxon>
        <taxon>Bacillales</taxon>
        <taxon>Paenibacillaceae</taxon>
        <taxon>Paenibacillus</taxon>
    </lineage>
</organism>
<dbReference type="InterPro" id="IPR035906">
    <property type="entry name" value="MetI-like_sf"/>
</dbReference>
<protein>
    <submittedName>
        <fullName evidence="9">N-acetylglucosamine transport system permease protein</fullName>
    </submittedName>
</protein>
<feature type="transmembrane region" description="Helical" evidence="7">
    <location>
        <begin position="148"/>
        <end position="168"/>
    </location>
</feature>
<comment type="caution">
    <text evidence="9">The sequence shown here is derived from an EMBL/GenBank/DDBJ whole genome shotgun (WGS) entry which is preliminary data.</text>
</comment>
<evidence type="ECO:0000256" key="2">
    <source>
        <dbReference type="ARBA" id="ARBA00022448"/>
    </source>
</evidence>
<reference evidence="9 10" key="1">
    <citation type="submission" date="2021-03" db="EMBL/GenBank/DDBJ databases">
        <title>Genomic Encyclopedia of Type Strains, Phase IV (KMG-IV): sequencing the most valuable type-strain genomes for metagenomic binning, comparative biology and taxonomic classification.</title>
        <authorList>
            <person name="Goeker M."/>
        </authorList>
    </citation>
    <scope>NUCLEOTIDE SEQUENCE [LARGE SCALE GENOMIC DNA]</scope>
    <source>
        <strain evidence="9 10">DSM 26806</strain>
    </source>
</reference>
<dbReference type="RefSeq" id="WP_209860010.1">
    <property type="nucleotide sequence ID" value="NZ_JAGGLD010000001.1"/>
</dbReference>